<evidence type="ECO:0000256" key="4">
    <source>
        <dbReference type="PROSITE-ProRule" id="PRU00285"/>
    </source>
</evidence>
<dbReference type="GO" id="GO:0034605">
    <property type="term" value="P:cellular response to heat"/>
    <property type="evidence" value="ECO:0007669"/>
    <property type="project" value="TreeGrafter"/>
</dbReference>
<gene>
    <name evidence="9" type="ORF">Syun_013780</name>
</gene>
<keyword evidence="7" id="KW-0472">Membrane</keyword>
<sequence length="386" mass="44150">MELELGLKITRTGEESTSTDLRIAKDRTGPVFFSTETEKMFILTVHLKGFKREKIKIEINDDGTRIAISGERPIREMVLVRWKMYQKETEIVRFRKVFRIPNGVRLDLIKARFDEEDSILTISMPKSVKGIVGTGIEEIKEIKDMKEAESAGEKSETTDERNLTQNSPQREPERPIIESEQQPIIETPIGAADIGVEHETEEIIPERIQESSGEEIVRKSIENESKPPDPTFRSKETMQPPPPPPQPQPQPQEHEPNPQQARVEQIRSEPEPEPEPEPAVEQPEEQIQEENKAEDEEIKEIKGEEPGRGEAALDEQNLRSEEETSEVESEEEEEEEERGVESESESRRRGFGGPFIYAGSAALIGLLIVLVLKLLKKRKFKRKQYN</sequence>
<dbReference type="GO" id="GO:0006952">
    <property type="term" value="P:defense response"/>
    <property type="evidence" value="ECO:0007669"/>
    <property type="project" value="UniProtKB-KW"/>
</dbReference>
<feature type="compositionally biased region" description="Acidic residues" evidence="6">
    <location>
        <begin position="323"/>
        <end position="338"/>
    </location>
</feature>
<feature type="compositionally biased region" description="Pro residues" evidence="6">
    <location>
        <begin position="239"/>
        <end position="250"/>
    </location>
</feature>
<evidence type="ECO:0000256" key="1">
    <source>
        <dbReference type="ARBA" id="ARBA00004162"/>
    </source>
</evidence>
<feature type="compositionally biased region" description="Acidic residues" evidence="6">
    <location>
        <begin position="271"/>
        <end position="298"/>
    </location>
</feature>
<dbReference type="SUPFAM" id="SSF49764">
    <property type="entry name" value="HSP20-like chaperones"/>
    <property type="match status" value="1"/>
</dbReference>
<evidence type="ECO:0000256" key="7">
    <source>
        <dbReference type="SAM" id="Phobius"/>
    </source>
</evidence>
<keyword evidence="7" id="KW-1133">Transmembrane helix</keyword>
<dbReference type="CDD" id="cd06464">
    <property type="entry name" value="ACD_sHsps-like"/>
    <property type="match status" value="1"/>
</dbReference>
<dbReference type="PANTHER" id="PTHR43670">
    <property type="entry name" value="HEAT SHOCK PROTEIN 26"/>
    <property type="match status" value="1"/>
</dbReference>
<feature type="compositionally biased region" description="Basic and acidic residues" evidence="6">
    <location>
        <begin position="142"/>
        <end position="162"/>
    </location>
</feature>
<keyword evidence="7" id="KW-0812">Transmembrane</keyword>
<dbReference type="InterPro" id="IPR008978">
    <property type="entry name" value="HSP20-like_chaperone"/>
</dbReference>
<keyword evidence="3" id="KW-0611">Plant defense</keyword>
<protein>
    <recommendedName>
        <fullName evidence="8">SHSP domain-containing protein</fullName>
    </recommendedName>
</protein>
<name>A0AAP0JIU9_9MAGN</name>
<dbReference type="GO" id="GO:0005886">
    <property type="term" value="C:plasma membrane"/>
    <property type="evidence" value="ECO:0007669"/>
    <property type="project" value="UniProtKB-SubCell"/>
</dbReference>
<proteinExistence type="inferred from homology"/>
<reference evidence="9 10" key="1">
    <citation type="submission" date="2024-01" db="EMBL/GenBank/DDBJ databases">
        <title>Genome assemblies of Stephania.</title>
        <authorList>
            <person name="Yang L."/>
        </authorList>
    </citation>
    <scope>NUCLEOTIDE SEQUENCE [LARGE SCALE GENOMIC DNA]</scope>
    <source>
        <strain evidence="9">YNDBR</strain>
        <tissue evidence="9">Leaf</tissue>
    </source>
</reference>
<evidence type="ECO:0000313" key="10">
    <source>
        <dbReference type="Proteomes" id="UP001420932"/>
    </source>
</evidence>
<evidence type="ECO:0000256" key="5">
    <source>
        <dbReference type="RuleBase" id="RU003616"/>
    </source>
</evidence>
<feature type="compositionally biased region" description="Basic and acidic residues" evidence="6">
    <location>
        <begin position="339"/>
        <end position="348"/>
    </location>
</feature>
<feature type="region of interest" description="Disordered" evidence="6">
    <location>
        <begin position="142"/>
        <end position="354"/>
    </location>
</feature>
<dbReference type="Gene3D" id="2.60.40.790">
    <property type="match status" value="1"/>
</dbReference>
<comment type="subcellular location">
    <subcellularLocation>
        <location evidence="1">Cell membrane</location>
        <topology evidence="1">Single-pass membrane protein</topology>
    </subcellularLocation>
</comment>
<evidence type="ECO:0000256" key="3">
    <source>
        <dbReference type="ARBA" id="ARBA00022821"/>
    </source>
</evidence>
<dbReference type="PANTHER" id="PTHR43670:SF34">
    <property type="entry name" value="HSP20-LIKE CHAPERONES SUPERFAMILY PROTEIN"/>
    <property type="match status" value="1"/>
</dbReference>
<dbReference type="PROSITE" id="PS01031">
    <property type="entry name" value="SHSP"/>
    <property type="match status" value="1"/>
</dbReference>
<dbReference type="Pfam" id="PF00011">
    <property type="entry name" value="HSP20"/>
    <property type="match status" value="1"/>
</dbReference>
<accession>A0AAP0JIU9</accession>
<dbReference type="Proteomes" id="UP001420932">
    <property type="component" value="Unassembled WGS sequence"/>
</dbReference>
<feature type="compositionally biased region" description="Basic and acidic residues" evidence="6">
    <location>
        <begin position="299"/>
        <end position="308"/>
    </location>
</feature>
<organism evidence="9 10">
    <name type="scientific">Stephania yunnanensis</name>
    <dbReference type="NCBI Taxonomy" id="152371"/>
    <lineage>
        <taxon>Eukaryota</taxon>
        <taxon>Viridiplantae</taxon>
        <taxon>Streptophyta</taxon>
        <taxon>Embryophyta</taxon>
        <taxon>Tracheophyta</taxon>
        <taxon>Spermatophyta</taxon>
        <taxon>Magnoliopsida</taxon>
        <taxon>Ranunculales</taxon>
        <taxon>Menispermaceae</taxon>
        <taxon>Menispermoideae</taxon>
        <taxon>Cissampelideae</taxon>
        <taxon>Stephania</taxon>
    </lineage>
</organism>
<evidence type="ECO:0000313" key="9">
    <source>
        <dbReference type="EMBL" id="KAK9134450.1"/>
    </source>
</evidence>
<feature type="compositionally biased region" description="Low complexity" evidence="6">
    <location>
        <begin position="178"/>
        <end position="189"/>
    </location>
</feature>
<evidence type="ECO:0000256" key="6">
    <source>
        <dbReference type="SAM" id="MobiDB-lite"/>
    </source>
</evidence>
<comment type="similarity">
    <text evidence="4 5">Belongs to the small heat shock protein (HSP20) family.</text>
</comment>
<comment type="caution">
    <text evidence="9">The sequence shown here is derived from an EMBL/GenBank/DDBJ whole genome shotgun (WGS) entry which is preliminary data.</text>
</comment>
<keyword evidence="2" id="KW-1003">Cell membrane</keyword>
<feature type="transmembrane region" description="Helical" evidence="7">
    <location>
        <begin position="355"/>
        <end position="375"/>
    </location>
</feature>
<dbReference type="EMBL" id="JBBNAF010000006">
    <property type="protein sequence ID" value="KAK9134450.1"/>
    <property type="molecule type" value="Genomic_DNA"/>
</dbReference>
<feature type="compositionally biased region" description="Basic and acidic residues" evidence="6">
    <location>
        <begin position="204"/>
        <end position="236"/>
    </location>
</feature>
<keyword evidence="10" id="KW-1185">Reference proteome</keyword>
<dbReference type="InterPro" id="IPR002068">
    <property type="entry name" value="A-crystallin/Hsp20_dom"/>
</dbReference>
<dbReference type="AlphaFoldDB" id="A0AAP0JIU9"/>
<feature type="domain" description="SHSP" evidence="8">
    <location>
        <begin position="22"/>
        <end position="145"/>
    </location>
</feature>
<evidence type="ECO:0000259" key="8">
    <source>
        <dbReference type="PROSITE" id="PS01031"/>
    </source>
</evidence>
<evidence type="ECO:0000256" key="2">
    <source>
        <dbReference type="ARBA" id="ARBA00022475"/>
    </source>
</evidence>